<protein>
    <submittedName>
        <fullName evidence="2">Uncharacterized protein</fullName>
    </submittedName>
</protein>
<sequence>MGLYVRVHQWDPPAEQSLGRSTGCSSRMRPRPFGAVVLREDVLEAEREGRKAPIAAFAISYRSLDADAPGREVSDDEATEVLLGYDPDRTGVGRTSCS</sequence>
<gene>
    <name evidence="2" type="ORF">A5N15_01195</name>
</gene>
<dbReference type="EMBL" id="LWGZ01000098">
    <property type="protein sequence ID" value="OAX67736.1"/>
    <property type="molecule type" value="Genomic_DNA"/>
</dbReference>
<dbReference type="AlphaFoldDB" id="A0A657IVZ6"/>
<evidence type="ECO:0000313" key="3">
    <source>
        <dbReference type="Proteomes" id="UP000092021"/>
    </source>
</evidence>
<organism evidence="2 3">
    <name type="scientific">Rothia kristinae</name>
    <dbReference type="NCBI Taxonomy" id="37923"/>
    <lineage>
        <taxon>Bacteria</taxon>
        <taxon>Bacillati</taxon>
        <taxon>Actinomycetota</taxon>
        <taxon>Actinomycetes</taxon>
        <taxon>Micrococcales</taxon>
        <taxon>Micrococcaceae</taxon>
        <taxon>Rothia</taxon>
    </lineage>
</organism>
<proteinExistence type="predicted"/>
<accession>A0A657IVZ6</accession>
<name>A0A657IVZ6_9MICC</name>
<dbReference type="Proteomes" id="UP000092021">
    <property type="component" value="Unassembled WGS sequence"/>
</dbReference>
<evidence type="ECO:0000256" key="1">
    <source>
        <dbReference type="SAM" id="MobiDB-lite"/>
    </source>
</evidence>
<feature type="region of interest" description="Disordered" evidence="1">
    <location>
        <begin position="68"/>
        <end position="98"/>
    </location>
</feature>
<comment type="caution">
    <text evidence="2">The sequence shown here is derived from an EMBL/GenBank/DDBJ whole genome shotgun (WGS) entry which is preliminary data.</text>
</comment>
<reference evidence="2 3" key="1">
    <citation type="submission" date="2016-04" db="EMBL/GenBank/DDBJ databases">
        <title>Identification of putative biosynthetic pathways for the production of bioactive secondary metabolites by the marine actinomycete Kocuria kristinae RUTW2-3.</title>
        <authorList>
            <person name="Waterworth S.C."/>
            <person name="Walmsley T.A."/>
            <person name="Matongo T."/>
            <person name="Davies-Coleman M.T."/>
            <person name="Dorrington R.A."/>
        </authorList>
    </citation>
    <scope>NUCLEOTIDE SEQUENCE [LARGE SCALE GENOMIC DNA]</scope>
    <source>
        <strain evidence="2 3">RUTW4-5</strain>
    </source>
</reference>
<evidence type="ECO:0000313" key="2">
    <source>
        <dbReference type="EMBL" id="OAX67736.1"/>
    </source>
</evidence>